<keyword evidence="4" id="KW-1185">Reference proteome</keyword>
<protein>
    <submittedName>
        <fullName evidence="3">Uncharacterized conserved protein</fullName>
    </submittedName>
</protein>
<gene>
    <name evidence="3" type="ORF">SAMN04487992_104344</name>
</gene>
<dbReference type="EMBL" id="FNBD01000004">
    <property type="protein sequence ID" value="SDE86831.1"/>
    <property type="molecule type" value="Genomic_DNA"/>
</dbReference>
<evidence type="ECO:0000313" key="3">
    <source>
        <dbReference type="EMBL" id="SDE86831.1"/>
    </source>
</evidence>
<evidence type="ECO:0000256" key="1">
    <source>
        <dbReference type="SAM" id="SignalP"/>
    </source>
</evidence>
<dbReference type="PANTHER" id="PTHR37957:SF1">
    <property type="entry name" value="PHYTASE-LIKE DOMAIN-CONTAINING PROTEIN"/>
    <property type="match status" value="1"/>
</dbReference>
<dbReference type="PANTHER" id="PTHR37957">
    <property type="entry name" value="BLR7070 PROTEIN"/>
    <property type="match status" value="1"/>
</dbReference>
<keyword evidence="1" id="KW-0732">Signal</keyword>
<feature type="domain" description="Phytase-like" evidence="2">
    <location>
        <begin position="59"/>
        <end position="362"/>
    </location>
</feature>
<dbReference type="Proteomes" id="UP000182114">
    <property type="component" value="Unassembled WGS sequence"/>
</dbReference>
<evidence type="ECO:0000313" key="4">
    <source>
        <dbReference type="Proteomes" id="UP000182114"/>
    </source>
</evidence>
<sequence length="379" mass="41333">MKTPMIKLVALAVLFTIGSCDSDEKTETPGPEEQESITISEVQFVNEFILPAATVFENTTVGGLSGIDYANNTWYLISDAPNAPHFYTAAIALNQDGISAVTITSVNNFKDATGTPLETGITDPEAIRFADGNVLWTSEGNMNNLIDPSVRIAALDGTIRHEITLPERYKATESSAFGPRHNGVFEGLSLSYDGNGYWVSMELPLKQDGEEPTLKDTEAPVRIAYIDKATNTFGKEIAYELDAVARPALLGTTFELNGVVEILSYDENKFLVVERSFSTGYADGGNTVKIYKVDATNATDVSTLETLKGATYTKATKTLLFDFETVRDQLTENMVDNIEGITFGPTLENGNRSLVLVADNNFSAFIPQLNQFILLEILN</sequence>
<dbReference type="PROSITE" id="PS51257">
    <property type="entry name" value="PROKAR_LIPOPROTEIN"/>
    <property type="match status" value="1"/>
</dbReference>
<dbReference type="InterPro" id="IPR027372">
    <property type="entry name" value="Phytase-like_dom"/>
</dbReference>
<dbReference type="RefSeq" id="WP_024481049.1">
    <property type="nucleotide sequence ID" value="NZ_FNBD01000004.1"/>
</dbReference>
<name>A0A1G7GFE7_9FLAO</name>
<organism evidence="3 4">
    <name type="scientific">Cellulophaga baltica</name>
    <dbReference type="NCBI Taxonomy" id="76594"/>
    <lineage>
        <taxon>Bacteria</taxon>
        <taxon>Pseudomonadati</taxon>
        <taxon>Bacteroidota</taxon>
        <taxon>Flavobacteriia</taxon>
        <taxon>Flavobacteriales</taxon>
        <taxon>Flavobacteriaceae</taxon>
        <taxon>Cellulophaga</taxon>
    </lineage>
</organism>
<dbReference type="AlphaFoldDB" id="A0A1G7GFE7"/>
<dbReference type="SUPFAM" id="SSF63829">
    <property type="entry name" value="Calcium-dependent phosphotriesterase"/>
    <property type="match status" value="1"/>
</dbReference>
<accession>A0A1G7GFE7</accession>
<dbReference type="Pfam" id="PF13449">
    <property type="entry name" value="Phytase-like"/>
    <property type="match status" value="1"/>
</dbReference>
<proteinExistence type="predicted"/>
<evidence type="ECO:0000259" key="2">
    <source>
        <dbReference type="Pfam" id="PF13449"/>
    </source>
</evidence>
<dbReference type="eggNOG" id="COG4222">
    <property type="taxonomic scope" value="Bacteria"/>
</dbReference>
<reference evidence="4" key="1">
    <citation type="submission" date="2016-10" db="EMBL/GenBank/DDBJ databases">
        <authorList>
            <person name="Varghese N."/>
            <person name="Submissions S."/>
        </authorList>
    </citation>
    <scope>NUCLEOTIDE SEQUENCE [LARGE SCALE GENOMIC DNA]</scope>
    <source>
        <strain evidence="4">DSM 24729</strain>
    </source>
</reference>
<feature type="signal peptide" evidence="1">
    <location>
        <begin position="1"/>
        <end position="22"/>
    </location>
</feature>
<feature type="chain" id="PRO_5010350247" evidence="1">
    <location>
        <begin position="23"/>
        <end position="379"/>
    </location>
</feature>